<dbReference type="Ensembl" id="ENSECAT00000132590.1">
    <property type="protein sequence ID" value="ENSECAP00000086261.1"/>
    <property type="gene ID" value="ENSECAG00000016389.4"/>
</dbReference>
<dbReference type="PANTHER" id="PTHR24095:SF126">
    <property type="entry name" value="ACETYL-COENZYME A SYNTHETASE, CYTOPLASMIC"/>
    <property type="match status" value="1"/>
</dbReference>
<dbReference type="SUPFAM" id="SSF56801">
    <property type="entry name" value="Acetyl-CoA synthetase-like"/>
    <property type="match status" value="1"/>
</dbReference>
<feature type="compositionally biased region" description="Gly residues" evidence="1">
    <location>
        <begin position="10"/>
        <end position="20"/>
    </location>
</feature>
<dbReference type="AlphaFoldDB" id="A0A9L0TDB9"/>
<dbReference type="Proteomes" id="UP000002281">
    <property type="component" value="Chromosome 22"/>
</dbReference>
<dbReference type="PANTHER" id="PTHR24095">
    <property type="entry name" value="ACETYL-COENZYME A SYNTHETASE"/>
    <property type="match status" value="1"/>
</dbReference>
<feature type="region of interest" description="Disordered" evidence="1">
    <location>
        <begin position="1"/>
        <end position="47"/>
    </location>
</feature>
<dbReference type="GeneTree" id="ENSGT00940000156358"/>
<accession>A0A9L0TDB9</accession>
<organism evidence="3 4">
    <name type="scientific">Equus caballus</name>
    <name type="common">Horse</name>
    <dbReference type="NCBI Taxonomy" id="9796"/>
    <lineage>
        <taxon>Eukaryota</taxon>
        <taxon>Metazoa</taxon>
        <taxon>Chordata</taxon>
        <taxon>Craniata</taxon>
        <taxon>Vertebrata</taxon>
        <taxon>Euteleostomi</taxon>
        <taxon>Mammalia</taxon>
        <taxon>Eutheria</taxon>
        <taxon>Laurasiatheria</taxon>
        <taxon>Perissodactyla</taxon>
        <taxon>Equidae</taxon>
        <taxon>Equus</taxon>
    </lineage>
</organism>
<dbReference type="InterPro" id="IPR042099">
    <property type="entry name" value="ANL_N_sf"/>
</dbReference>
<gene>
    <name evidence="3" type="primary">ACSS2</name>
</gene>
<protein>
    <submittedName>
        <fullName evidence="3">Acyl-CoA synthetase short chain family member 2</fullName>
    </submittedName>
</protein>
<keyword evidence="4" id="KW-1185">Reference proteome</keyword>
<evidence type="ECO:0000313" key="4">
    <source>
        <dbReference type="Proteomes" id="UP000002281"/>
    </source>
</evidence>
<evidence type="ECO:0000259" key="2">
    <source>
        <dbReference type="Pfam" id="PF16177"/>
    </source>
</evidence>
<dbReference type="InterPro" id="IPR032387">
    <property type="entry name" value="ACAS_N"/>
</dbReference>
<feature type="domain" description="Acetyl-coenzyme A synthetase N-terminal" evidence="2">
    <location>
        <begin position="52"/>
        <end position="112"/>
    </location>
</feature>
<reference evidence="3" key="2">
    <citation type="submission" date="2025-08" db="UniProtKB">
        <authorList>
            <consortium name="Ensembl"/>
        </authorList>
    </citation>
    <scope>IDENTIFICATION</scope>
    <source>
        <strain evidence="3">Thoroughbred</strain>
    </source>
</reference>
<reference evidence="3" key="3">
    <citation type="submission" date="2025-09" db="UniProtKB">
        <authorList>
            <consortium name="Ensembl"/>
        </authorList>
    </citation>
    <scope>IDENTIFICATION</scope>
    <source>
        <strain evidence="3">Thoroughbred</strain>
    </source>
</reference>
<sequence>MGLPEERGRSGGGGGGGGSGAREEAGARSRGRRWSPPPEVSRSAHVPSLQRYRQLHQRSVEEPREFWGDIAKEFYWKTPCPGPFLQYNFDVTKGKIFIEWMKGATTNICYNVLDRIVHEKKLGDKVAFYWQHPATVTRLHPGAWQGRDEAGLHPGPEDQGFFGEVLRLGLSKSTHHIECWSASAVSGSASRW</sequence>
<proteinExistence type="predicted"/>
<dbReference type="Gene3D" id="3.40.50.12780">
    <property type="entry name" value="N-terminal domain of ligase-like"/>
    <property type="match status" value="1"/>
</dbReference>
<evidence type="ECO:0000256" key="1">
    <source>
        <dbReference type="SAM" id="MobiDB-lite"/>
    </source>
</evidence>
<reference evidence="3 4" key="1">
    <citation type="journal article" date="2009" name="Science">
        <title>Genome sequence, comparative analysis, and population genetics of the domestic horse.</title>
        <authorList>
            <consortium name="Broad Institute Genome Sequencing Platform"/>
            <consortium name="Broad Institute Whole Genome Assembly Team"/>
            <person name="Wade C.M."/>
            <person name="Giulotto E."/>
            <person name="Sigurdsson S."/>
            <person name="Zoli M."/>
            <person name="Gnerre S."/>
            <person name="Imsland F."/>
            <person name="Lear T.L."/>
            <person name="Adelson D.L."/>
            <person name="Bailey E."/>
            <person name="Bellone R.R."/>
            <person name="Bloecker H."/>
            <person name="Distl O."/>
            <person name="Edgar R.C."/>
            <person name="Garber M."/>
            <person name="Leeb T."/>
            <person name="Mauceli E."/>
            <person name="MacLeod J.N."/>
            <person name="Penedo M.C.T."/>
            <person name="Raison J.M."/>
            <person name="Sharpe T."/>
            <person name="Vogel J."/>
            <person name="Andersson L."/>
            <person name="Antczak D.F."/>
            <person name="Biagi T."/>
            <person name="Binns M.M."/>
            <person name="Chowdhary B.P."/>
            <person name="Coleman S.J."/>
            <person name="Della Valle G."/>
            <person name="Fryc S."/>
            <person name="Guerin G."/>
            <person name="Hasegawa T."/>
            <person name="Hill E.W."/>
            <person name="Jurka J."/>
            <person name="Kiialainen A."/>
            <person name="Lindgren G."/>
            <person name="Liu J."/>
            <person name="Magnani E."/>
            <person name="Mickelson J.R."/>
            <person name="Murray J."/>
            <person name="Nergadze S.G."/>
            <person name="Onofrio R."/>
            <person name="Pedroni S."/>
            <person name="Piras M.F."/>
            <person name="Raudsepp T."/>
            <person name="Rocchi M."/>
            <person name="Roeed K.H."/>
            <person name="Ryder O.A."/>
            <person name="Searle S."/>
            <person name="Skow L."/>
            <person name="Swinburne J.E."/>
            <person name="Syvaenen A.C."/>
            <person name="Tozaki T."/>
            <person name="Valberg S.J."/>
            <person name="Vaudin M."/>
            <person name="White J.R."/>
            <person name="Zody M.C."/>
            <person name="Lander E.S."/>
            <person name="Lindblad-Toh K."/>
        </authorList>
    </citation>
    <scope>NUCLEOTIDE SEQUENCE [LARGE SCALE GENOMIC DNA]</scope>
    <source>
        <strain evidence="3 4">Thoroughbred</strain>
    </source>
</reference>
<dbReference type="Pfam" id="PF16177">
    <property type="entry name" value="ACAS_N"/>
    <property type="match status" value="1"/>
</dbReference>
<name>A0A9L0TDB9_HORSE</name>
<evidence type="ECO:0000313" key="3">
    <source>
        <dbReference type="Ensembl" id="ENSECAP00000086261.1"/>
    </source>
</evidence>